<dbReference type="Pfam" id="PF04909">
    <property type="entry name" value="Amidohydro_2"/>
    <property type="match status" value="1"/>
</dbReference>
<evidence type="ECO:0000259" key="1">
    <source>
        <dbReference type="Pfam" id="PF04909"/>
    </source>
</evidence>
<dbReference type="InterPro" id="IPR032466">
    <property type="entry name" value="Metal_Hydrolase"/>
</dbReference>
<feature type="domain" description="Amidohydrolase-related" evidence="1">
    <location>
        <begin position="32"/>
        <end position="297"/>
    </location>
</feature>
<evidence type="ECO:0000313" key="3">
    <source>
        <dbReference type="Proteomes" id="UP001580346"/>
    </source>
</evidence>
<dbReference type="Proteomes" id="UP001580346">
    <property type="component" value="Unassembled WGS sequence"/>
</dbReference>
<keyword evidence="3" id="KW-1185">Reference proteome</keyword>
<dbReference type="PANTHER" id="PTHR35563:SF2">
    <property type="entry name" value="BARREL METAL-DEPENDENT HYDROLASE, PUTATIVE (AFU_ORTHOLOGUE AFUA_1G16240)-RELATED"/>
    <property type="match status" value="1"/>
</dbReference>
<dbReference type="RefSeq" id="WP_375357985.1">
    <property type="nucleotide sequence ID" value="NZ_JBHHMI010000038.1"/>
</dbReference>
<name>A0ABV5AZS2_9BACL</name>
<proteinExistence type="predicted"/>
<evidence type="ECO:0000313" key="2">
    <source>
        <dbReference type="EMBL" id="MFB5269715.1"/>
    </source>
</evidence>
<reference evidence="2 3" key="1">
    <citation type="submission" date="2024-09" db="EMBL/GenBank/DDBJ databases">
        <title>Paenibacillus zeirhizospherea sp. nov., isolated from surface of the maize (Zea mays) roots in a horticulture field, Hungary.</title>
        <authorList>
            <person name="Marton D."/>
            <person name="Farkas M."/>
            <person name="Bedics A."/>
            <person name="Toth E."/>
            <person name="Tancsics A."/>
            <person name="Boka K."/>
            <person name="Maroti G."/>
            <person name="Kriszt B."/>
            <person name="Cserhati M."/>
        </authorList>
    </citation>
    <scope>NUCLEOTIDE SEQUENCE [LARGE SCALE GENOMIC DNA]</scope>
    <source>
        <strain evidence="2 3">KCTC 33519</strain>
    </source>
</reference>
<dbReference type="PANTHER" id="PTHR35563">
    <property type="entry name" value="BARREL METAL-DEPENDENT HYDROLASE, PUTATIVE (AFU_ORTHOLOGUE AFUA_1G16240)-RELATED"/>
    <property type="match status" value="1"/>
</dbReference>
<protein>
    <submittedName>
        <fullName evidence="2">Amidohydrolase family protein</fullName>
    </submittedName>
</protein>
<dbReference type="InterPro" id="IPR006680">
    <property type="entry name" value="Amidohydro-rel"/>
</dbReference>
<sequence length="297" mass="33205">MKEQNDEKESLNTVPHSTGTNIPSITILDHACDCHHHIYDPLRFPYSPEDKRGQPSSTVQDYRKLQTRLGMTRNVIITPSAYGTDNRCTLDALLQMGSNSRAVVVVDQGITKAELSCMHDIGVRGIRFNISTGAPKDFALIQSLAERIADFGWHIQFWMNADDTVEMSKLLNKLACPIVFDHLGGIPLSVGARHPAFKIMNSLMEQGKAWVKLSGVYHLSLEGPPYYTDTLPLATAFIETAPERVIWGSDWPHPSMYSAGKPMPNDANLLDLLAEQASNQEMFYKILVDNPARLYDF</sequence>
<dbReference type="InterPro" id="IPR052358">
    <property type="entry name" value="Aro_Compnd_Degr_Hydrolases"/>
</dbReference>
<dbReference type="SUPFAM" id="SSF51556">
    <property type="entry name" value="Metallo-dependent hydrolases"/>
    <property type="match status" value="1"/>
</dbReference>
<dbReference type="Gene3D" id="3.20.20.140">
    <property type="entry name" value="Metal-dependent hydrolases"/>
    <property type="match status" value="1"/>
</dbReference>
<comment type="caution">
    <text evidence="2">The sequence shown here is derived from an EMBL/GenBank/DDBJ whole genome shotgun (WGS) entry which is preliminary data.</text>
</comment>
<gene>
    <name evidence="2" type="ORF">ACE41H_23450</name>
</gene>
<dbReference type="EMBL" id="JBHHMI010000038">
    <property type="protein sequence ID" value="MFB5269715.1"/>
    <property type="molecule type" value="Genomic_DNA"/>
</dbReference>
<organism evidence="2 3">
    <name type="scientific">Paenibacillus enshidis</name>
    <dbReference type="NCBI Taxonomy" id="1458439"/>
    <lineage>
        <taxon>Bacteria</taxon>
        <taxon>Bacillati</taxon>
        <taxon>Bacillota</taxon>
        <taxon>Bacilli</taxon>
        <taxon>Bacillales</taxon>
        <taxon>Paenibacillaceae</taxon>
        <taxon>Paenibacillus</taxon>
    </lineage>
</organism>
<accession>A0ABV5AZS2</accession>